<evidence type="ECO:0000259" key="3">
    <source>
        <dbReference type="Pfam" id="PF11622"/>
    </source>
</evidence>
<organism evidence="4 6">
    <name type="scientific">Brenneria nigrifluens DSM 30175 = ATCC 13028</name>
    <dbReference type="NCBI Taxonomy" id="1121120"/>
    <lineage>
        <taxon>Bacteria</taxon>
        <taxon>Pseudomonadati</taxon>
        <taxon>Pseudomonadota</taxon>
        <taxon>Gammaproteobacteria</taxon>
        <taxon>Enterobacterales</taxon>
        <taxon>Pectobacteriaceae</taxon>
        <taxon>Brenneria</taxon>
    </lineage>
</organism>
<feature type="chain" id="PRO_5015705786" evidence="2">
    <location>
        <begin position="22"/>
        <end position="190"/>
    </location>
</feature>
<feature type="signal peptide" evidence="2">
    <location>
        <begin position="1"/>
        <end position="21"/>
    </location>
</feature>
<dbReference type="Gene3D" id="2.60.40.1620">
    <property type="entry name" value="Lipoprotein YajI-like"/>
    <property type="match status" value="1"/>
</dbReference>
<accession>A0A2U1UW36</accession>
<feature type="domain" description="DUF3251" evidence="3">
    <location>
        <begin position="20"/>
        <end position="174"/>
    </location>
</feature>
<gene>
    <name evidence="4" type="ORF">DDT54_00715</name>
    <name evidence="5" type="ORF">EH206_17005</name>
</gene>
<dbReference type="Pfam" id="PF11622">
    <property type="entry name" value="DUF3251"/>
    <property type="match status" value="1"/>
</dbReference>
<dbReference type="EMBL" id="CP034036">
    <property type="protein sequence ID" value="QCR05732.1"/>
    <property type="molecule type" value="Genomic_DNA"/>
</dbReference>
<dbReference type="RefSeq" id="WP_009114054.1">
    <property type="nucleotide sequence ID" value="NZ_CP034036.1"/>
</dbReference>
<reference evidence="4 6" key="1">
    <citation type="submission" date="2018-04" db="EMBL/GenBank/DDBJ databases">
        <title>Brenneria corticis sp.nov.</title>
        <authorList>
            <person name="Li Y."/>
        </authorList>
    </citation>
    <scope>NUCLEOTIDE SEQUENCE [LARGE SCALE GENOMIC DNA]</scope>
    <source>
        <strain evidence="4 6">LMG 2694</strain>
    </source>
</reference>
<evidence type="ECO:0000256" key="2">
    <source>
        <dbReference type="SAM" id="SignalP"/>
    </source>
</evidence>
<sequence>MITRHPVLAILPALVFLAGCAQQRQMPQLQHQLGQLNQQLQTLTNQATALEQQNALNAQSTSGVYLLPVAQSRAILQSDIGQLGVSLSDIESEANGSRALLHIRTLDAARLSAFSARLDWGQIDPVTGKPLPRDIQTQAFVFSPSLLPKAETVIELRLSGLSPEQLGFVRLYHIVGQERTPPPVAAIEAP</sequence>
<keyword evidence="2" id="KW-0732">Signal</keyword>
<keyword evidence="1" id="KW-0175">Coiled coil</keyword>
<evidence type="ECO:0000313" key="5">
    <source>
        <dbReference type="EMBL" id="QCR05732.1"/>
    </source>
</evidence>
<evidence type="ECO:0000313" key="6">
    <source>
        <dbReference type="Proteomes" id="UP000295985"/>
    </source>
</evidence>
<dbReference type="OrthoDB" id="6504692at2"/>
<evidence type="ECO:0000313" key="7">
    <source>
        <dbReference type="Proteomes" id="UP000303847"/>
    </source>
</evidence>
<reference evidence="5 7" key="2">
    <citation type="submission" date="2018-11" db="EMBL/GenBank/DDBJ databases">
        <title>Genome sequences of Brenneria nigrifluens and Brenneria rubrifaciens.</title>
        <authorList>
            <person name="Poret-Peterson A.T."/>
            <person name="McClean A.E."/>
            <person name="Kluepfel D.A."/>
        </authorList>
    </citation>
    <scope>NUCLEOTIDE SEQUENCE [LARGE SCALE GENOMIC DNA]</scope>
    <source>
        <strain evidence="5 7">ATCC 13028</strain>
    </source>
</reference>
<dbReference type="InterPro" id="IPR021658">
    <property type="entry name" value="DUF3251"/>
</dbReference>
<feature type="coiled-coil region" evidence="1">
    <location>
        <begin position="26"/>
        <end position="53"/>
    </location>
</feature>
<dbReference type="Proteomes" id="UP000295985">
    <property type="component" value="Unassembled WGS sequence"/>
</dbReference>
<name>A0A2U1UW36_9GAMM</name>
<keyword evidence="7" id="KW-1185">Reference proteome</keyword>
<evidence type="ECO:0000313" key="4">
    <source>
        <dbReference type="EMBL" id="PWC25883.1"/>
    </source>
</evidence>
<evidence type="ECO:0000256" key="1">
    <source>
        <dbReference type="SAM" id="Coils"/>
    </source>
</evidence>
<dbReference type="EMBL" id="QDKK01000001">
    <property type="protein sequence ID" value="PWC25883.1"/>
    <property type="molecule type" value="Genomic_DNA"/>
</dbReference>
<dbReference type="NCBIfam" id="NF008575">
    <property type="entry name" value="PRK11530.1"/>
    <property type="match status" value="1"/>
</dbReference>
<protein>
    <submittedName>
        <fullName evidence="4">DUF3251 domain-containing protein</fullName>
    </submittedName>
</protein>
<dbReference type="InterPro" id="IPR037125">
    <property type="entry name" value="YajI-like_sf"/>
</dbReference>
<dbReference type="Proteomes" id="UP000303847">
    <property type="component" value="Chromosome"/>
</dbReference>
<dbReference type="PROSITE" id="PS51257">
    <property type="entry name" value="PROKAR_LIPOPROTEIN"/>
    <property type="match status" value="1"/>
</dbReference>
<proteinExistence type="predicted"/>
<dbReference type="AlphaFoldDB" id="A0A2U1UW36"/>